<keyword evidence="2" id="KW-1185">Reference proteome</keyword>
<dbReference type="InterPro" id="IPR053139">
    <property type="entry name" value="Surface_bspA-like"/>
</dbReference>
<reference evidence="1 2" key="1">
    <citation type="submission" date="2024-10" db="EMBL/GenBank/DDBJ databases">
        <title>Updated reference genomes for cyclostephanoid diatoms.</title>
        <authorList>
            <person name="Roberts W.R."/>
            <person name="Alverson A.J."/>
        </authorList>
    </citation>
    <scope>NUCLEOTIDE SEQUENCE [LARGE SCALE GENOMIC DNA]</scope>
    <source>
        <strain evidence="1 2">AJA232-27</strain>
    </source>
</reference>
<dbReference type="AlphaFoldDB" id="A0ABD3MA57"/>
<dbReference type="InterPro" id="IPR026906">
    <property type="entry name" value="LRR_5"/>
</dbReference>
<dbReference type="SUPFAM" id="SSF52058">
    <property type="entry name" value="L domain-like"/>
    <property type="match status" value="1"/>
</dbReference>
<accession>A0ABD3MA57</accession>
<sequence length="610" mass="69870">MSTSGDDDSARMPPTFFLYNGVDVVPKDVTHVKVAPSVRSLPHHAFANCRDLREVELPEGLRSIREGAFHTCTSLTAIVIPSTVVKIGPEAFDMCYRLESVVLPEGLQTLRGYAFRHCTSLQSIIIPPRIQSIEPGLFWGCIKLNTVILPEALREIKACAFFRCKSLASIEFPLSSLKNIGALSFNESGLSTIDLPDSVEHVGRDAFERCKFPTFRMPPTLTEVNMDFLLGSGAITLELSEKTERVMRSPPDIRGLYKKLNHLRNVAFPSQCTVVSDFLGGCSALLTVFGLERLILIDRFSYLENSITTDLEKALDLLRERFHELPIHSICYFHSFRDSGDVVRELQQLMHHGKAIETGRHQDCLGMNPLHILACSSRHDLEMYRLMIKEYPETLIMRDKWGDIPLLYAMLSNVPWEVIQFFVESYKLNYPSYSFDWRGMLITMAVHRVPGCVLQNLIATHREYFPDQKFDKMDAVLDLAEDLRNMIGSYDCIDMFRIVFQVCISERLDLLNVQRLRVVLDTGIARFSDETVDDDDHYHEFTLKMQANQLLHKLHMFEATYLLELALWKAMLDQLNKTRDYCRMNCGAEVVIKHVLPYLRMSGEQRNITH</sequence>
<dbReference type="Pfam" id="PF13306">
    <property type="entry name" value="LRR_5"/>
    <property type="match status" value="1"/>
</dbReference>
<dbReference type="PANTHER" id="PTHR45661">
    <property type="entry name" value="SURFACE ANTIGEN"/>
    <property type="match status" value="1"/>
</dbReference>
<dbReference type="Gene3D" id="3.80.10.10">
    <property type="entry name" value="Ribonuclease Inhibitor"/>
    <property type="match status" value="1"/>
</dbReference>
<dbReference type="PANTHER" id="PTHR45661:SF3">
    <property type="entry name" value="IG-LIKE DOMAIN-CONTAINING PROTEIN"/>
    <property type="match status" value="1"/>
</dbReference>
<name>A0ABD3MA57_9STRA</name>
<gene>
    <name evidence="1" type="ORF">ACHAWU_008933</name>
</gene>
<dbReference type="Proteomes" id="UP001530293">
    <property type="component" value="Unassembled WGS sequence"/>
</dbReference>
<proteinExistence type="predicted"/>
<dbReference type="EMBL" id="JALLBG020000166">
    <property type="protein sequence ID" value="KAL3760990.1"/>
    <property type="molecule type" value="Genomic_DNA"/>
</dbReference>
<protein>
    <submittedName>
        <fullName evidence="1">Uncharacterized protein</fullName>
    </submittedName>
</protein>
<organism evidence="1 2">
    <name type="scientific">Discostella pseudostelligera</name>
    <dbReference type="NCBI Taxonomy" id="259834"/>
    <lineage>
        <taxon>Eukaryota</taxon>
        <taxon>Sar</taxon>
        <taxon>Stramenopiles</taxon>
        <taxon>Ochrophyta</taxon>
        <taxon>Bacillariophyta</taxon>
        <taxon>Coscinodiscophyceae</taxon>
        <taxon>Thalassiosirophycidae</taxon>
        <taxon>Stephanodiscales</taxon>
        <taxon>Stephanodiscaceae</taxon>
        <taxon>Discostella</taxon>
    </lineage>
</organism>
<evidence type="ECO:0000313" key="2">
    <source>
        <dbReference type="Proteomes" id="UP001530293"/>
    </source>
</evidence>
<comment type="caution">
    <text evidence="1">The sequence shown here is derived from an EMBL/GenBank/DDBJ whole genome shotgun (WGS) entry which is preliminary data.</text>
</comment>
<evidence type="ECO:0000313" key="1">
    <source>
        <dbReference type="EMBL" id="KAL3760990.1"/>
    </source>
</evidence>
<dbReference type="InterPro" id="IPR032675">
    <property type="entry name" value="LRR_dom_sf"/>
</dbReference>